<protein>
    <submittedName>
        <fullName evidence="2">Stage II sporulation protein R</fullName>
    </submittedName>
</protein>
<dbReference type="OrthoDB" id="9793324at2"/>
<accession>A0A229USW1</accession>
<name>A0A229USW1_9BACL</name>
<dbReference type="InterPro" id="IPR014202">
    <property type="entry name" value="Spore_II_R"/>
</dbReference>
<feature type="compositionally biased region" description="Polar residues" evidence="1">
    <location>
        <begin position="201"/>
        <end position="222"/>
    </location>
</feature>
<dbReference type="Proteomes" id="UP000215509">
    <property type="component" value="Unassembled WGS sequence"/>
</dbReference>
<proteinExistence type="predicted"/>
<dbReference type="PROSITE" id="PS51257">
    <property type="entry name" value="PROKAR_LIPOPROTEIN"/>
    <property type="match status" value="1"/>
</dbReference>
<gene>
    <name evidence="2" type="primary">spoIIR</name>
    <name evidence="2" type="ORF">CF651_10860</name>
</gene>
<evidence type="ECO:0000313" key="3">
    <source>
        <dbReference type="Proteomes" id="UP000215509"/>
    </source>
</evidence>
<feature type="region of interest" description="Disordered" evidence="1">
    <location>
        <begin position="191"/>
        <end position="238"/>
    </location>
</feature>
<reference evidence="2 3" key="1">
    <citation type="submission" date="2017-07" db="EMBL/GenBank/DDBJ databases">
        <title>Genome sequencing and assembly of Paenibacillus rigui.</title>
        <authorList>
            <person name="Mayilraj S."/>
        </authorList>
    </citation>
    <scope>NUCLEOTIDE SEQUENCE [LARGE SCALE GENOMIC DNA]</scope>
    <source>
        <strain evidence="2 3">JCM 16352</strain>
    </source>
</reference>
<evidence type="ECO:0000313" key="2">
    <source>
        <dbReference type="EMBL" id="OXM86423.1"/>
    </source>
</evidence>
<dbReference type="Pfam" id="PF09551">
    <property type="entry name" value="Spore_II_R"/>
    <property type="match status" value="1"/>
</dbReference>
<dbReference type="NCBIfam" id="TIGR02837">
    <property type="entry name" value="spore_II_R"/>
    <property type="match status" value="1"/>
</dbReference>
<keyword evidence="3" id="KW-1185">Reference proteome</keyword>
<comment type="caution">
    <text evidence="2">The sequence shown here is derived from an EMBL/GenBank/DDBJ whole genome shotgun (WGS) entry which is preliminary data.</text>
</comment>
<evidence type="ECO:0000256" key="1">
    <source>
        <dbReference type="SAM" id="MobiDB-lite"/>
    </source>
</evidence>
<dbReference type="AlphaFoldDB" id="A0A229USW1"/>
<sequence length="285" mass="30978">MVKRTSYLRFFYMAFALILLISCWEAQRNNAVVFASNVTQTAGAEANASIPQESIRLRILANSDSPSDQWVKREVRDAIVEQMSQWVQGPHTIEQARETVRAHLPELHKLVGDTLRKYGFTYDYQVELGTVPFPMKMYGNQIYPAGEYEALRVSIGEAEGQNWWCVLFPPLCFVDSDAIAKPTNVAEAAAANEDSAKKTEASSANGDASKPSKTAGKSQSSEKTPDKAVKGTDSSKAGASTASANVKLAAAGQPSVSAAAQAKAPQPEIHFFLWDLLKKLGSLFA</sequence>
<dbReference type="EMBL" id="NMQW01000015">
    <property type="protein sequence ID" value="OXM86423.1"/>
    <property type="molecule type" value="Genomic_DNA"/>
</dbReference>
<organism evidence="2 3">
    <name type="scientific">Paenibacillus rigui</name>
    <dbReference type="NCBI Taxonomy" id="554312"/>
    <lineage>
        <taxon>Bacteria</taxon>
        <taxon>Bacillati</taxon>
        <taxon>Bacillota</taxon>
        <taxon>Bacilli</taxon>
        <taxon>Bacillales</taxon>
        <taxon>Paenibacillaceae</taxon>
        <taxon>Paenibacillus</taxon>
    </lineage>
</organism>
<dbReference type="RefSeq" id="WP_094014879.1">
    <property type="nucleotide sequence ID" value="NZ_NMQW01000015.1"/>
</dbReference>